<evidence type="ECO:0000256" key="5">
    <source>
        <dbReference type="ARBA" id="ARBA00023136"/>
    </source>
</evidence>
<keyword evidence="3 6" id="KW-0812">Transmembrane</keyword>
<reference evidence="8 9" key="1">
    <citation type="submission" date="2018-03" db="EMBL/GenBank/DDBJ databases">
        <title>Whole genome analyses suggest that Burkholderia sensu lato contains two further novel genera in the rhizoxinica-symbiotica group Mycetohabitans gen. nov., and Trinickia gen. nov.: implications for the evolution of diazotrophy and nodulation in the Burkholderiaceae.</title>
        <authorList>
            <person name="Estrada De Los Santos P."/>
            <person name="Palmer M."/>
            <person name="Chavez-Ramirez B."/>
            <person name="Steenkamp E.T."/>
            <person name="Hirsch A.M."/>
            <person name="Manyaka P."/>
            <person name="Maluk M."/>
            <person name="Lafos M."/>
            <person name="Crook M."/>
            <person name="Gross E."/>
            <person name="Simon M.F."/>
            <person name="Bueno Dos Reis Junior F."/>
            <person name="Poole P.S."/>
            <person name="Venter S.N."/>
            <person name="James E.K."/>
        </authorList>
    </citation>
    <scope>NUCLEOTIDE SEQUENCE [LARGE SCALE GENOMIC DNA]</scope>
    <source>
        <strain evidence="8 9">JPY-366</strain>
    </source>
</reference>
<dbReference type="InterPro" id="IPR005829">
    <property type="entry name" value="Sugar_transporter_CS"/>
</dbReference>
<accession>A0A2T3XUD1</accession>
<dbReference type="Pfam" id="PF07690">
    <property type="entry name" value="MFS_1"/>
    <property type="match status" value="2"/>
</dbReference>
<feature type="transmembrane region" description="Helical" evidence="6">
    <location>
        <begin position="244"/>
        <end position="263"/>
    </location>
</feature>
<feature type="transmembrane region" description="Helical" evidence="6">
    <location>
        <begin position="98"/>
        <end position="119"/>
    </location>
</feature>
<feature type="transmembrane region" description="Helical" evidence="6">
    <location>
        <begin position="218"/>
        <end position="238"/>
    </location>
</feature>
<evidence type="ECO:0000313" key="9">
    <source>
        <dbReference type="Proteomes" id="UP000240638"/>
    </source>
</evidence>
<proteinExistence type="predicted"/>
<evidence type="ECO:0000256" key="2">
    <source>
        <dbReference type="ARBA" id="ARBA00022448"/>
    </source>
</evidence>
<keyword evidence="5 6" id="KW-0472">Membrane</keyword>
<feature type="transmembrane region" description="Helical" evidence="6">
    <location>
        <begin position="319"/>
        <end position="336"/>
    </location>
</feature>
<dbReference type="EMBL" id="PYUC01000006">
    <property type="protein sequence ID" value="PTB20133.1"/>
    <property type="molecule type" value="Genomic_DNA"/>
</dbReference>
<protein>
    <submittedName>
        <fullName evidence="8">MFS transporter</fullName>
    </submittedName>
</protein>
<feature type="transmembrane region" description="Helical" evidence="6">
    <location>
        <begin position="125"/>
        <end position="143"/>
    </location>
</feature>
<evidence type="ECO:0000259" key="7">
    <source>
        <dbReference type="PROSITE" id="PS50850"/>
    </source>
</evidence>
<name>A0A2T3XUD1_9BURK</name>
<evidence type="ECO:0000256" key="6">
    <source>
        <dbReference type="SAM" id="Phobius"/>
    </source>
</evidence>
<evidence type="ECO:0000256" key="4">
    <source>
        <dbReference type="ARBA" id="ARBA00022989"/>
    </source>
</evidence>
<feature type="transmembrane region" description="Helical" evidence="6">
    <location>
        <begin position="348"/>
        <end position="366"/>
    </location>
</feature>
<organism evidence="8 9">
    <name type="scientific">Trinickia symbiotica</name>
    <dbReference type="NCBI Taxonomy" id="863227"/>
    <lineage>
        <taxon>Bacteria</taxon>
        <taxon>Pseudomonadati</taxon>
        <taxon>Pseudomonadota</taxon>
        <taxon>Betaproteobacteria</taxon>
        <taxon>Burkholderiales</taxon>
        <taxon>Burkholderiaceae</taxon>
        <taxon>Trinickia</taxon>
    </lineage>
</organism>
<dbReference type="PRINTS" id="PR01036">
    <property type="entry name" value="TCRTETB"/>
</dbReference>
<comment type="subcellular location">
    <subcellularLocation>
        <location evidence="1">Membrane</location>
        <topology evidence="1">Multi-pass membrane protein</topology>
    </subcellularLocation>
</comment>
<dbReference type="PANTHER" id="PTHR42718">
    <property type="entry name" value="MAJOR FACILITATOR SUPERFAMILY MULTIDRUG TRANSPORTER MFSC"/>
    <property type="match status" value="1"/>
</dbReference>
<dbReference type="PANTHER" id="PTHR42718:SF9">
    <property type="entry name" value="MAJOR FACILITATOR SUPERFAMILY MULTIDRUG TRANSPORTER MFSC"/>
    <property type="match status" value="1"/>
</dbReference>
<dbReference type="CDD" id="cd17321">
    <property type="entry name" value="MFS_MMR_MDR_like"/>
    <property type="match status" value="1"/>
</dbReference>
<dbReference type="AlphaFoldDB" id="A0A2T3XUD1"/>
<evidence type="ECO:0000313" key="8">
    <source>
        <dbReference type="EMBL" id="PTB20133.1"/>
    </source>
</evidence>
<feature type="transmembrane region" description="Helical" evidence="6">
    <location>
        <begin position="182"/>
        <end position="198"/>
    </location>
</feature>
<dbReference type="Gene3D" id="1.20.1250.20">
    <property type="entry name" value="MFS general substrate transporter like domains"/>
    <property type="match status" value="1"/>
</dbReference>
<dbReference type="PROSITE" id="PS00216">
    <property type="entry name" value="SUGAR_TRANSPORT_1"/>
    <property type="match status" value="1"/>
</dbReference>
<feature type="transmembrane region" description="Helical" evidence="6">
    <location>
        <begin position="458"/>
        <end position="475"/>
    </location>
</feature>
<dbReference type="GO" id="GO:0022857">
    <property type="term" value="F:transmembrane transporter activity"/>
    <property type="evidence" value="ECO:0007669"/>
    <property type="project" value="InterPro"/>
</dbReference>
<dbReference type="InterPro" id="IPR020846">
    <property type="entry name" value="MFS_dom"/>
</dbReference>
<feature type="transmembrane region" description="Helical" evidence="6">
    <location>
        <begin position="26"/>
        <end position="46"/>
    </location>
</feature>
<dbReference type="InterPro" id="IPR036259">
    <property type="entry name" value="MFS_trans_sf"/>
</dbReference>
<keyword evidence="2" id="KW-0813">Transport</keyword>
<feature type="transmembrane region" description="Helical" evidence="6">
    <location>
        <begin position="155"/>
        <end position="176"/>
    </location>
</feature>
<feature type="domain" description="Major facilitator superfamily (MFS) profile" evidence="7">
    <location>
        <begin position="28"/>
        <end position="481"/>
    </location>
</feature>
<dbReference type="GO" id="GO:0016020">
    <property type="term" value="C:membrane"/>
    <property type="evidence" value="ECO:0007669"/>
    <property type="project" value="UniProtKB-SubCell"/>
</dbReference>
<gene>
    <name evidence="8" type="ORF">C9I57_13585</name>
</gene>
<comment type="caution">
    <text evidence="8">The sequence shown here is derived from an EMBL/GenBank/DDBJ whole genome shotgun (WGS) entry which is preliminary data.</text>
</comment>
<dbReference type="SUPFAM" id="SSF103473">
    <property type="entry name" value="MFS general substrate transporter"/>
    <property type="match status" value="1"/>
</dbReference>
<sequence>MAVSPPLIDESTGHEAADGLRAPLRYWAAAAILIGVFMATLDSSIVNIALPTIAARLHTDAATATWAVTAYQMASAATVLTFAALAQRLEPSTVYARGLAAFVAASLACALAPTIGWLVAFRTAQGLACAAIVSVGIGLYRSVVPARMLGSVLGINALVVAAGAAAGPAVGGILLTVADWRALFYVNVPLGAAGWVIARKALAAVRTVAPPLQGGFDWPGAVLAAAAMSLVVAGVDGLGRRSHVGSIVLFSCGALLILAFALVQQAAGPRALLPLDLCSRRFSTAAITSMLTFVAQGSALVALPFLLQTGYGYTPIESGLILLAWPLAVAVAAPLAGRLADRADGRRVATTGLALFAFGLGALAMLPGAGAHPAEAAIIWRAAVAGAGFGLFQTPNNREMLSVVDKPRTGMASGVLATARTLGQSIGAALVAVVLVNFTQAGEAVAKGSSTGWPIGTALWIACASGCAAAALSASRQMRRR</sequence>
<feature type="transmembrane region" description="Helical" evidence="6">
    <location>
        <begin position="66"/>
        <end position="86"/>
    </location>
</feature>
<feature type="transmembrane region" description="Helical" evidence="6">
    <location>
        <begin position="415"/>
        <end position="438"/>
    </location>
</feature>
<dbReference type="PROSITE" id="PS50850">
    <property type="entry name" value="MFS"/>
    <property type="match status" value="1"/>
</dbReference>
<evidence type="ECO:0000256" key="3">
    <source>
        <dbReference type="ARBA" id="ARBA00022692"/>
    </source>
</evidence>
<dbReference type="Gene3D" id="1.20.1720.10">
    <property type="entry name" value="Multidrug resistance protein D"/>
    <property type="match status" value="1"/>
</dbReference>
<dbReference type="InterPro" id="IPR011701">
    <property type="entry name" value="MFS"/>
</dbReference>
<dbReference type="Proteomes" id="UP000240638">
    <property type="component" value="Unassembled WGS sequence"/>
</dbReference>
<evidence type="ECO:0000256" key="1">
    <source>
        <dbReference type="ARBA" id="ARBA00004141"/>
    </source>
</evidence>
<keyword evidence="4 6" id="KW-1133">Transmembrane helix</keyword>
<feature type="transmembrane region" description="Helical" evidence="6">
    <location>
        <begin position="284"/>
        <end position="307"/>
    </location>
</feature>